<dbReference type="SUPFAM" id="SSF81333">
    <property type="entry name" value="F1F0 ATP synthase subunit C"/>
    <property type="match status" value="1"/>
</dbReference>
<keyword evidence="4 8" id="KW-1133">Transmembrane helix</keyword>
<keyword evidence="5 8" id="KW-0472">Membrane</keyword>
<dbReference type="InterPro" id="IPR000454">
    <property type="entry name" value="ATP_synth_F0_csu"/>
</dbReference>
<name>A0ABV3Q3Z9_9BACL</name>
<feature type="transmembrane region" description="Helical" evidence="8">
    <location>
        <begin position="47"/>
        <end position="73"/>
    </location>
</feature>
<dbReference type="RefSeq" id="WP_367779034.1">
    <property type="nucleotide sequence ID" value="NZ_JBFMIA010000004.1"/>
</dbReference>
<dbReference type="InterPro" id="IPR035921">
    <property type="entry name" value="F/V-ATP_Csub_sf"/>
</dbReference>
<comment type="similarity">
    <text evidence="2">Belongs to the ATPase C chain family.</text>
</comment>
<keyword evidence="11" id="KW-1185">Reference proteome</keyword>
<protein>
    <recommendedName>
        <fullName evidence="6">ATP synthase F(0) sector subunit c</fullName>
    </recommendedName>
    <alternativeName>
        <fullName evidence="7">F-type ATPase subunit c</fullName>
    </alternativeName>
</protein>
<dbReference type="EMBL" id="JBFMIA010000004">
    <property type="protein sequence ID" value="MEW9501548.1"/>
    <property type="molecule type" value="Genomic_DNA"/>
</dbReference>
<evidence type="ECO:0000256" key="4">
    <source>
        <dbReference type="ARBA" id="ARBA00022989"/>
    </source>
</evidence>
<evidence type="ECO:0000256" key="2">
    <source>
        <dbReference type="ARBA" id="ARBA00006704"/>
    </source>
</evidence>
<evidence type="ECO:0000313" key="10">
    <source>
        <dbReference type="EMBL" id="MEW9501548.1"/>
    </source>
</evidence>
<evidence type="ECO:0000313" key="11">
    <source>
        <dbReference type="Proteomes" id="UP001556040"/>
    </source>
</evidence>
<dbReference type="PRINTS" id="PR00124">
    <property type="entry name" value="ATPASEC"/>
</dbReference>
<reference evidence="10 11" key="1">
    <citation type="journal article" date="1979" name="Int. J. Syst. Evol. Microbiol.">
        <title>Bacillus globisporus subsp. marinus subsp. nov.</title>
        <authorList>
            <person name="Liu H."/>
        </authorList>
    </citation>
    <scope>NUCLEOTIDE SEQUENCE [LARGE SCALE GENOMIC DNA]</scope>
    <source>
        <strain evidence="10 11">DSM 1297</strain>
    </source>
</reference>
<dbReference type="Proteomes" id="UP001556040">
    <property type="component" value="Unassembled WGS sequence"/>
</dbReference>
<evidence type="ECO:0000256" key="1">
    <source>
        <dbReference type="ARBA" id="ARBA00004141"/>
    </source>
</evidence>
<sequence length="88" mass="8883">MSTLKKISCGLCCISAGLAMLAYIGLGLGLGTMTAAAVEAIGRNPEAAMSVIIALIIGVIAILILGVLAFIVAKKLICVAKRSCDSDC</sequence>
<keyword evidence="3 8" id="KW-0812">Transmembrane</keyword>
<evidence type="ECO:0000256" key="8">
    <source>
        <dbReference type="SAM" id="Phobius"/>
    </source>
</evidence>
<gene>
    <name evidence="10" type="ORF">AB1471_06995</name>
</gene>
<dbReference type="InterPro" id="IPR002379">
    <property type="entry name" value="ATPase_proteolipid_c-like_dom"/>
</dbReference>
<evidence type="ECO:0000256" key="6">
    <source>
        <dbReference type="ARBA" id="ARBA00032200"/>
    </source>
</evidence>
<organism evidence="10 11">
    <name type="scientific">Jeotgalibacillus marinus</name>
    <dbReference type="NCBI Taxonomy" id="86667"/>
    <lineage>
        <taxon>Bacteria</taxon>
        <taxon>Bacillati</taxon>
        <taxon>Bacillota</taxon>
        <taxon>Bacilli</taxon>
        <taxon>Bacillales</taxon>
        <taxon>Caryophanaceae</taxon>
        <taxon>Jeotgalibacillus</taxon>
    </lineage>
</organism>
<evidence type="ECO:0000259" key="9">
    <source>
        <dbReference type="Pfam" id="PF00137"/>
    </source>
</evidence>
<dbReference type="Gene3D" id="1.20.120.610">
    <property type="entry name" value="lithium bound rotor ring of v- atpase"/>
    <property type="match status" value="1"/>
</dbReference>
<dbReference type="Pfam" id="PF00137">
    <property type="entry name" value="ATP-synt_C"/>
    <property type="match status" value="1"/>
</dbReference>
<evidence type="ECO:0000256" key="3">
    <source>
        <dbReference type="ARBA" id="ARBA00022692"/>
    </source>
</evidence>
<evidence type="ECO:0000256" key="5">
    <source>
        <dbReference type="ARBA" id="ARBA00023136"/>
    </source>
</evidence>
<comment type="caution">
    <text evidence="10">The sequence shown here is derived from an EMBL/GenBank/DDBJ whole genome shotgun (WGS) entry which is preliminary data.</text>
</comment>
<proteinExistence type="inferred from homology"/>
<evidence type="ECO:0000256" key="7">
    <source>
        <dbReference type="ARBA" id="ARBA00032887"/>
    </source>
</evidence>
<accession>A0ABV3Q3Z9</accession>
<feature type="domain" description="V-ATPase proteolipid subunit C-like" evidence="9">
    <location>
        <begin position="14"/>
        <end position="73"/>
    </location>
</feature>
<comment type="subcellular location">
    <subcellularLocation>
        <location evidence="1">Membrane</location>
        <topology evidence="1">Multi-pass membrane protein</topology>
    </subcellularLocation>
</comment>